<dbReference type="AlphaFoldDB" id="A0A7C5Z3Q2"/>
<dbReference type="PANTHER" id="PTHR30309">
    <property type="entry name" value="INNER MEMBRANE PROTEIN YGIH"/>
    <property type="match status" value="1"/>
</dbReference>
<dbReference type="Pfam" id="PF02660">
    <property type="entry name" value="G3P_acyltransf"/>
    <property type="match status" value="1"/>
</dbReference>
<dbReference type="HAMAP" id="MF_01043">
    <property type="entry name" value="PlsY"/>
    <property type="match status" value="1"/>
</dbReference>
<evidence type="ECO:0000256" key="2">
    <source>
        <dbReference type="ARBA" id="ARBA00022516"/>
    </source>
</evidence>
<evidence type="ECO:0000256" key="7">
    <source>
        <dbReference type="ARBA" id="ARBA00023136"/>
    </source>
</evidence>
<comment type="similarity">
    <text evidence="10">Belongs to the PlsY family.</text>
</comment>
<name>A0A7C5Z3Q2_9FIRM</name>
<feature type="transmembrane region" description="Helical" evidence="10">
    <location>
        <begin position="46"/>
        <end position="66"/>
    </location>
</feature>
<keyword evidence="1 10" id="KW-1003">Cell membrane</keyword>
<comment type="catalytic activity">
    <reaction evidence="10">
        <text>an acyl phosphate + sn-glycerol 3-phosphate = a 1-acyl-sn-glycero-3-phosphate + phosphate</text>
        <dbReference type="Rhea" id="RHEA:34075"/>
        <dbReference type="ChEBI" id="CHEBI:43474"/>
        <dbReference type="ChEBI" id="CHEBI:57597"/>
        <dbReference type="ChEBI" id="CHEBI:57970"/>
        <dbReference type="ChEBI" id="CHEBI:59918"/>
        <dbReference type="EC" id="2.3.1.275"/>
    </reaction>
</comment>
<dbReference type="EC" id="2.3.1.275" evidence="10"/>
<dbReference type="PANTHER" id="PTHR30309:SF1">
    <property type="entry name" value="GLYCEROL-3-PHOSPHATE ACYLTRANSFERASE 1"/>
    <property type="match status" value="1"/>
</dbReference>
<evidence type="ECO:0000256" key="10">
    <source>
        <dbReference type="HAMAP-Rule" id="MF_01043"/>
    </source>
</evidence>
<dbReference type="GO" id="GO:0008654">
    <property type="term" value="P:phospholipid biosynthetic process"/>
    <property type="evidence" value="ECO:0007669"/>
    <property type="project" value="UniProtKB-UniRule"/>
</dbReference>
<dbReference type="GO" id="GO:0043772">
    <property type="term" value="F:acyl-phosphate glycerol-3-phosphate acyltransferase activity"/>
    <property type="evidence" value="ECO:0007669"/>
    <property type="project" value="UniProtKB-UniRule"/>
</dbReference>
<proteinExistence type="inferred from homology"/>
<evidence type="ECO:0000313" key="11">
    <source>
        <dbReference type="EMBL" id="HHS01396.1"/>
    </source>
</evidence>
<keyword evidence="4 10" id="KW-0812">Transmembrane</keyword>
<evidence type="ECO:0000256" key="5">
    <source>
        <dbReference type="ARBA" id="ARBA00022989"/>
    </source>
</evidence>
<keyword evidence="9 10" id="KW-1208">Phospholipid metabolism</keyword>
<evidence type="ECO:0000256" key="9">
    <source>
        <dbReference type="ARBA" id="ARBA00023264"/>
    </source>
</evidence>
<protein>
    <recommendedName>
        <fullName evidence="10">Glycerol-3-phosphate acyltransferase</fullName>
    </recommendedName>
    <alternativeName>
        <fullName evidence="10">Acyl-PO4 G3P acyltransferase</fullName>
    </alternativeName>
    <alternativeName>
        <fullName evidence="10">Acyl-phosphate--glycerol-3-phosphate acyltransferase</fullName>
    </alternativeName>
    <alternativeName>
        <fullName evidence="10">G3P acyltransferase</fullName>
        <shortName evidence="10">GPAT</shortName>
        <ecNumber evidence="10">2.3.1.275</ecNumber>
    </alternativeName>
    <alternativeName>
        <fullName evidence="10">Lysophosphatidic acid synthase</fullName>
        <shortName evidence="10">LPA synthase</shortName>
    </alternativeName>
</protein>
<gene>
    <name evidence="10" type="primary">plsY</name>
    <name evidence="11" type="ORF">ENL71_02515</name>
</gene>
<evidence type="ECO:0000256" key="3">
    <source>
        <dbReference type="ARBA" id="ARBA00022679"/>
    </source>
</evidence>
<keyword evidence="5 10" id="KW-1133">Transmembrane helix</keyword>
<evidence type="ECO:0000256" key="4">
    <source>
        <dbReference type="ARBA" id="ARBA00022692"/>
    </source>
</evidence>
<comment type="caution">
    <text evidence="11">The sequence shown here is derived from an EMBL/GenBank/DDBJ whole genome shotgun (WGS) entry which is preliminary data.</text>
</comment>
<keyword evidence="11" id="KW-0012">Acyltransferase</keyword>
<comment type="subcellular location">
    <subcellularLocation>
        <location evidence="10">Cell membrane</location>
        <topology evidence="10">Multi-pass membrane protein</topology>
    </subcellularLocation>
</comment>
<evidence type="ECO:0000256" key="1">
    <source>
        <dbReference type="ARBA" id="ARBA00022475"/>
    </source>
</evidence>
<keyword evidence="6 10" id="KW-0443">Lipid metabolism</keyword>
<keyword evidence="3 10" id="KW-0808">Transferase</keyword>
<dbReference type="UniPathway" id="UPA00085"/>
<dbReference type="SMART" id="SM01207">
    <property type="entry name" value="G3P_acyltransf"/>
    <property type="match status" value="1"/>
</dbReference>
<evidence type="ECO:0000256" key="6">
    <source>
        <dbReference type="ARBA" id="ARBA00023098"/>
    </source>
</evidence>
<feature type="transmembrane region" description="Helical" evidence="10">
    <location>
        <begin position="78"/>
        <end position="97"/>
    </location>
</feature>
<dbReference type="InterPro" id="IPR003811">
    <property type="entry name" value="G3P_acylTferase_PlsY"/>
</dbReference>
<comment type="subunit">
    <text evidence="10">Probably interacts with PlsX.</text>
</comment>
<organism evidence="11">
    <name type="scientific">Caldicellulosiruptor owensensis</name>
    <dbReference type="NCBI Taxonomy" id="55205"/>
    <lineage>
        <taxon>Bacteria</taxon>
        <taxon>Bacillati</taxon>
        <taxon>Bacillota</taxon>
        <taxon>Bacillota incertae sedis</taxon>
        <taxon>Caldicellulosiruptorales</taxon>
        <taxon>Caldicellulosiruptoraceae</taxon>
        <taxon>Caldicellulosiruptor</taxon>
    </lineage>
</organism>
<accession>A0A7C5Z3Q2</accession>
<dbReference type="GO" id="GO:0005886">
    <property type="term" value="C:plasma membrane"/>
    <property type="evidence" value="ECO:0007669"/>
    <property type="project" value="UniProtKB-SubCell"/>
</dbReference>
<feature type="transmembrane region" description="Helical" evidence="10">
    <location>
        <begin position="150"/>
        <end position="179"/>
    </location>
</feature>
<comment type="function">
    <text evidence="10">Catalyzes the transfer of an acyl group from acyl-phosphate (acyl-PO(4)) to glycerol-3-phosphate (G3P) to form lysophosphatidic acid (LPA). This enzyme utilizes acyl-phosphate as fatty acyl donor, but not acyl-CoA or acyl-ACP.</text>
</comment>
<evidence type="ECO:0000256" key="8">
    <source>
        <dbReference type="ARBA" id="ARBA00023209"/>
    </source>
</evidence>
<feature type="transmembrane region" description="Helical" evidence="10">
    <location>
        <begin position="6"/>
        <end position="25"/>
    </location>
</feature>
<reference evidence="11" key="1">
    <citation type="journal article" date="2020" name="mSystems">
        <title>Genome- and Community-Level Interaction Insights into Carbon Utilization and Element Cycling Functions of Hydrothermarchaeota in Hydrothermal Sediment.</title>
        <authorList>
            <person name="Zhou Z."/>
            <person name="Liu Y."/>
            <person name="Xu W."/>
            <person name="Pan J."/>
            <person name="Luo Z.H."/>
            <person name="Li M."/>
        </authorList>
    </citation>
    <scope>NUCLEOTIDE SEQUENCE [LARGE SCALE GENOMIC DNA]</scope>
    <source>
        <strain evidence="11">SpSt-102</strain>
    </source>
</reference>
<keyword evidence="7 10" id="KW-0472">Membrane</keyword>
<sequence>MLVFIVLLEFFCGSLMFSYWLGKIFKKDITAIGDGNPGAFNLIQAVGFKVGILGVALDFLKGYFPLVYFVENGYLPKSYIIAGAIAPVLGHAFSPFLRFRGGKAIATTFGVWSATTRFRVSLFYAVVLAILFLIAKKLKHGGRTTTEEDAFMVVLGFTIVGAYLYLNGFSVYLLTLWFLNLTIMIYKNKEKLSSFYISLTDRQHEIKK</sequence>
<comment type="pathway">
    <text evidence="10">Lipid metabolism; phospholipid metabolism.</text>
</comment>
<keyword evidence="2 10" id="KW-0444">Lipid biosynthesis</keyword>
<keyword evidence="8 10" id="KW-0594">Phospholipid biosynthesis</keyword>
<dbReference type="EMBL" id="DRUZ01000033">
    <property type="protein sequence ID" value="HHS01396.1"/>
    <property type="molecule type" value="Genomic_DNA"/>
</dbReference>
<feature type="transmembrane region" description="Helical" evidence="10">
    <location>
        <begin position="118"/>
        <end position="135"/>
    </location>
</feature>